<dbReference type="SUPFAM" id="SSF53335">
    <property type="entry name" value="S-adenosyl-L-methionine-dependent methyltransferases"/>
    <property type="match status" value="1"/>
</dbReference>
<dbReference type="FunFam" id="3.40.50.150:FF:000025">
    <property type="entry name" value="N-terminal Xaa-Pro-Lys N-methyltransferase 1"/>
    <property type="match status" value="1"/>
</dbReference>
<evidence type="ECO:0000313" key="12">
    <source>
        <dbReference type="EnsemblMetazoa" id="CLYHEMP014565.1"/>
    </source>
</evidence>
<dbReference type="Proteomes" id="UP000594262">
    <property type="component" value="Unplaced"/>
</dbReference>
<dbReference type="RefSeq" id="XP_066928090.1">
    <property type="nucleotide sequence ID" value="XM_067071989.1"/>
</dbReference>
<evidence type="ECO:0000256" key="9">
    <source>
        <dbReference type="ARBA" id="ARBA00047885"/>
    </source>
</evidence>
<evidence type="ECO:0000256" key="7">
    <source>
        <dbReference type="ARBA" id="ARBA00043129"/>
    </source>
</evidence>
<evidence type="ECO:0000256" key="1">
    <source>
        <dbReference type="ARBA" id="ARBA00009059"/>
    </source>
</evidence>
<reference evidence="12" key="1">
    <citation type="submission" date="2021-01" db="UniProtKB">
        <authorList>
            <consortium name="EnsemblMetazoa"/>
        </authorList>
    </citation>
    <scope>IDENTIFICATION</scope>
</reference>
<feature type="binding site" evidence="11">
    <location>
        <position position="139"/>
    </location>
    <ligand>
        <name>S-adenosyl-L-methionine</name>
        <dbReference type="ChEBI" id="CHEBI:59789"/>
    </ligand>
</feature>
<dbReference type="Gene3D" id="3.40.50.150">
    <property type="entry name" value="Vaccinia Virus protein VP39"/>
    <property type="match status" value="1"/>
</dbReference>
<dbReference type="InterPro" id="IPR029063">
    <property type="entry name" value="SAM-dependent_MTases_sf"/>
</dbReference>
<dbReference type="AlphaFoldDB" id="A0A7M5WYK2"/>
<dbReference type="OrthoDB" id="1298661at2759"/>
<dbReference type="PANTHER" id="PTHR12753">
    <property type="entry name" value="AD-003 - RELATED"/>
    <property type="match status" value="1"/>
</dbReference>
<organism evidence="12 13">
    <name type="scientific">Clytia hemisphaerica</name>
    <dbReference type="NCBI Taxonomy" id="252671"/>
    <lineage>
        <taxon>Eukaryota</taxon>
        <taxon>Metazoa</taxon>
        <taxon>Cnidaria</taxon>
        <taxon>Hydrozoa</taxon>
        <taxon>Hydroidolina</taxon>
        <taxon>Leptothecata</taxon>
        <taxon>Obeliida</taxon>
        <taxon>Clytiidae</taxon>
        <taxon>Clytia</taxon>
    </lineage>
</organism>
<dbReference type="GO" id="GO:0032259">
    <property type="term" value="P:methylation"/>
    <property type="evidence" value="ECO:0007669"/>
    <property type="project" value="UniProtKB-KW"/>
</dbReference>
<protein>
    <recommendedName>
        <fullName evidence="6">Alpha N-terminal protein methyltransferase 1</fullName>
        <ecNumber evidence="5">2.1.1.244</ecNumber>
    </recommendedName>
    <alternativeName>
        <fullName evidence="7">X-Pro-Lys N-terminal protein methyltransferase 1</fullName>
    </alternativeName>
</protein>
<dbReference type="GO" id="GO:0005737">
    <property type="term" value="C:cytoplasm"/>
    <property type="evidence" value="ECO:0007669"/>
    <property type="project" value="TreeGrafter"/>
</dbReference>
<dbReference type="EnsemblMetazoa" id="CLYHEMT014565.1">
    <property type="protein sequence ID" value="CLYHEMP014565.1"/>
    <property type="gene ID" value="CLYHEMG014565"/>
</dbReference>
<dbReference type="EC" id="2.1.1.244" evidence="5"/>
<proteinExistence type="inferred from homology"/>
<keyword evidence="13" id="KW-1185">Reference proteome</keyword>
<feature type="binding site" evidence="11">
    <location>
        <position position="71"/>
    </location>
    <ligand>
        <name>S-adenosyl-L-methionine</name>
        <dbReference type="ChEBI" id="CHEBI:59789"/>
    </ligand>
</feature>
<keyword evidence="3" id="KW-0808">Transferase</keyword>
<comment type="catalytic activity">
    <reaction evidence="10">
        <text>N-terminal L-alanyl-L-prolyl-L-lysyl-[protein] + 3 S-adenosyl-L-methionine = N-terminal N,N,N-trimethyl-L-alanyl-L-prolyl-L-lysyl-[protein] + 3 S-adenosyl-L-homocysteine + 3 H(+)</text>
        <dbReference type="Rhea" id="RHEA:54712"/>
        <dbReference type="Rhea" id="RHEA-COMP:13785"/>
        <dbReference type="Rhea" id="RHEA-COMP:13971"/>
        <dbReference type="ChEBI" id="CHEBI:15378"/>
        <dbReference type="ChEBI" id="CHEBI:57856"/>
        <dbReference type="ChEBI" id="CHEBI:59789"/>
        <dbReference type="ChEBI" id="CHEBI:138057"/>
        <dbReference type="ChEBI" id="CHEBI:138315"/>
        <dbReference type="EC" id="2.1.1.244"/>
    </reaction>
</comment>
<keyword evidence="4 11" id="KW-0949">S-adenosyl-L-methionine</keyword>
<evidence type="ECO:0000256" key="10">
    <source>
        <dbReference type="ARBA" id="ARBA00048167"/>
    </source>
</evidence>
<sequence>MDDIGLRMNNKEKWYGDAATYWQKVDPSIDGMLQGFEHVSPVDVKGSSNFIKKLKNEKILTTDCHRAADFGAGIGRVTKLCLLKHFKVVDIIEQCENFTNNIVKYMNDDSLASRIENIFTIGAQSFIPSAGHYDLIWMQWFVGHFTDDDFVAVLQNCKRGLREGGCIVIKDNVASKEPVLDEDDSSVTRTHDQFLKIFSDAGLELRQEADQKGLPSTLFTVKMYALT</sequence>
<evidence type="ECO:0000256" key="11">
    <source>
        <dbReference type="PIRSR" id="PIRSR016958-1"/>
    </source>
</evidence>
<evidence type="ECO:0000256" key="3">
    <source>
        <dbReference type="ARBA" id="ARBA00022679"/>
    </source>
</evidence>
<comment type="catalytic activity">
    <reaction evidence="8">
        <text>N-terminal L-seryl-L-prolyl-L-lysyl-[protein] + 3 S-adenosyl-L-methionine = N-terminal N,N,N-trimethyl-L-seryl-L-prolyl-L-lysyl-[protein] + 3 S-adenosyl-L-homocysteine + 3 H(+)</text>
        <dbReference type="Rhea" id="RHEA:54724"/>
        <dbReference type="Rhea" id="RHEA-COMP:13789"/>
        <dbReference type="Rhea" id="RHEA-COMP:13973"/>
        <dbReference type="ChEBI" id="CHEBI:15378"/>
        <dbReference type="ChEBI" id="CHEBI:57856"/>
        <dbReference type="ChEBI" id="CHEBI:59789"/>
        <dbReference type="ChEBI" id="CHEBI:138061"/>
        <dbReference type="ChEBI" id="CHEBI:138317"/>
        <dbReference type="EC" id="2.1.1.244"/>
    </reaction>
</comment>
<dbReference type="Pfam" id="PF05891">
    <property type="entry name" value="Methyltransf_PK"/>
    <property type="match status" value="1"/>
</dbReference>
<name>A0A7M5WYK2_9CNID</name>
<comment type="similarity">
    <text evidence="1">Belongs to the methyltransferase superfamily. NTM1 family.</text>
</comment>
<dbReference type="GeneID" id="136815534"/>
<evidence type="ECO:0000256" key="4">
    <source>
        <dbReference type="ARBA" id="ARBA00022691"/>
    </source>
</evidence>
<evidence type="ECO:0000256" key="8">
    <source>
        <dbReference type="ARBA" id="ARBA00047306"/>
    </source>
</evidence>
<evidence type="ECO:0000256" key="5">
    <source>
        <dbReference type="ARBA" id="ARBA00039112"/>
    </source>
</evidence>
<comment type="catalytic activity">
    <reaction evidence="9">
        <text>N-terminal L-prolyl-L-prolyl-L-lysyl-[protein] + 2 S-adenosyl-L-methionine = N-terminal N,N-dimethyl-L-prolyl-L-prolyl-L-lysyl-[protein] + 2 S-adenosyl-L-homocysteine + 2 H(+)</text>
        <dbReference type="Rhea" id="RHEA:54736"/>
        <dbReference type="Rhea" id="RHEA-COMP:13787"/>
        <dbReference type="Rhea" id="RHEA-COMP:13974"/>
        <dbReference type="ChEBI" id="CHEBI:15378"/>
        <dbReference type="ChEBI" id="CHEBI:57856"/>
        <dbReference type="ChEBI" id="CHEBI:59789"/>
        <dbReference type="ChEBI" id="CHEBI:138059"/>
        <dbReference type="ChEBI" id="CHEBI:138318"/>
        <dbReference type="EC" id="2.1.1.244"/>
    </reaction>
</comment>
<evidence type="ECO:0000313" key="13">
    <source>
        <dbReference type="Proteomes" id="UP000594262"/>
    </source>
</evidence>
<accession>A0A7M5WYK2</accession>
<evidence type="ECO:0000256" key="6">
    <source>
        <dbReference type="ARBA" id="ARBA00039449"/>
    </source>
</evidence>
<evidence type="ECO:0000256" key="2">
    <source>
        <dbReference type="ARBA" id="ARBA00022603"/>
    </source>
</evidence>
<keyword evidence="2" id="KW-0489">Methyltransferase</keyword>
<feature type="binding site" evidence="11">
    <location>
        <position position="76"/>
    </location>
    <ligand>
        <name>S-adenosyl-L-methionine</name>
        <dbReference type="ChEBI" id="CHEBI:59789"/>
    </ligand>
</feature>
<dbReference type="PIRSF" id="PIRSF016958">
    <property type="entry name" value="DUF858_MeTrfase_lik"/>
    <property type="match status" value="1"/>
</dbReference>
<dbReference type="PANTHER" id="PTHR12753:SF0">
    <property type="entry name" value="ALPHA N-TERMINAL PROTEIN METHYLTRANSFERASE 1"/>
    <property type="match status" value="1"/>
</dbReference>
<dbReference type="GO" id="GO:0071885">
    <property type="term" value="F:N-terminal protein N-methyltransferase activity"/>
    <property type="evidence" value="ECO:0007669"/>
    <property type="project" value="UniProtKB-EC"/>
</dbReference>
<dbReference type="InterPro" id="IPR008576">
    <property type="entry name" value="MeTrfase_NTM1"/>
</dbReference>